<sequence length="73" mass="8013">MDTKGAAEEASGNDYYAFAVSGCHSGLINSRRQSNKKGRQHVDAIPLNISERVKTRPTDQVHIYEEGNFSATS</sequence>
<comment type="caution">
    <text evidence="1">The sequence shown here is derived from an EMBL/GenBank/DDBJ whole genome shotgun (WGS) entry which is preliminary data.</text>
</comment>
<keyword evidence="2" id="KW-1185">Reference proteome</keyword>
<dbReference type="Proteomes" id="UP001054837">
    <property type="component" value="Unassembled WGS sequence"/>
</dbReference>
<evidence type="ECO:0000313" key="1">
    <source>
        <dbReference type="EMBL" id="GIY34668.1"/>
    </source>
</evidence>
<organism evidence="1 2">
    <name type="scientific">Caerostris darwini</name>
    <dbReference type="NCBI Taxonomy" id="1538125"/>
    <lineage>
        <taxon>Eukaryota</taxon>
        <taxon>Metazoa</taxon>
        <taxon>Ecdysozoa</taxon>
        <taxon>Arthropoda</taxon>
        <taxon>Chelicerata</taxon>
        <taxon>Arachnida</taxon>
        <taxon>Araneae</taxon>
        <taxon>Araneomorphae</taxon>
        <taxon>Entelegynae</taxon>
        <taxon>Araneoidea</taxon>
        <taxon>Araneidae</taxon>
        <taxon>Caerostris</taxon>
    </lineage>
</organism>
<dbReference type="AlphaFoldDB" id="A0AAV4SSS9"/>
<evidence type="ECO:0000313" key="2">
    <source>
        <dbReference type="Proteomes" id="UP001054837"/>
    </source>
</evidence>
<reference evidence="1 2" key="1">
    <citation type="submission" date="2021-06" db="EMBL/GenBank/DDBJ databases">
        <title>Caerostris darwini draft genome.</title>
        <authorList>
            <person name="Kono N."/>
            <person name="Arakawa K."/>
        </authorList>
    </citation>
    <scope>NUCLEOTIDE SEQUENCE [LARGE SCALE GENOMIC DNA]</scope>
</reference>
<gene>
    <name evidence="1" type="ORF">CDAR_517381</name>
</gene>
<accession>A0AAV4SSS9</accession>
<name>A0AAV4SSS9_9ARAC</name>
<dbReference type="EMBL" id="BPLQ01008085">
    <property type="protein sequence ID" value="GIY34668.1"/>
    <property type="molecule type" value="Genomic_DNA"/>
</dbReference>
<protein>
    <submittedName>
        <fullName evidence="1">Uncharacterized protein</fullName>
    </submittedName>
</protein>
<proteinExistence type="predicted"/>